<dbReference type="EMBL" id="CBIT010000058">
    <property type="protein sequence ID" value="CDE30610.1"/>
    <property type="molecule type" value="Genomic_DNA"/>
</dbReference>
<dbReference type="PROSITE" id="PS51257">
    <property type="entry name" value="PROKAR_LIPOPROTEIN"/>
    <property type="match status" value="1"/>
</dbReference>
<dbReference type="Proteomes" id="UP000018072">
    <property type="component" value="Unassembled WGS sequence"/>
</dbReference>
<name>R7GU17_9BACT</name>
<evidence type="ECO:0000256" key="1">
    <source>
        <dbReference type="SAM" id="SignalP"/>
    </source>
</evidence>
<comment type="caution">
    <text evidence="2">The sequence shown here is derived from an EMBL/GenBank/DDBJ whole genome shotgun (WGS) entry which is preliminary data.</text>
</comment>
<gene>
    <name evidence="2" type="ORF">BN741_00750</name>
</gene>
<sequence>MAKVRFLSFVIIILSCVCTSHAQDSFFNPYSFRYNVEFSSELPEDTLVADMGRLVVTYDSEQRKQCCTLTYRDSVRYKGNIIDMQLYQKRQDFMLENFFGGGSHAKLTITRDEDESNQKVALIYYANPKEDPLPDKTCICLLLSDVLL</sequence>
<evidence type="ECO:0000313" key="3">
    <source>
        <dbReference type="Proteomes" id="UP000018072"/>
    </source>
</evidence>
<keyword evidence="1" id="KW-0732">Signal</keyword>
<dbReference type="RefSeq" id="WP_022429998.1">
    <property type="nucleotide sequence ID" value="NZ_FR899226.1"/>
</dbReference>
<feature type="chain" id="PRO_5004446169" description="Secreted protein" evidence="1">
    <location>
        <begin position="23"/>
        <end position="148"/>
    </location>
</feature>
<accession>R7GU17</accession>
<evidence type="ECO:0000313" key="2">
    <source>
        <dbReference type="EMBL" id="CDE30610.1"/>
    </source>
</evidence>
<dbReference type="AlphaFoldDB" id="R7GU17"/>
<feature type="signal peptide" evidence="1">
    <location>
        <begin position="1"/>
        <end position="22"/>
    </location>
</feature>
<dbReference type="STRING" id="1263103.BN741_00750"/>
<evidence type="ECO:0008006" key="4">
    <source>
        <dbReference type="Google" id="ProtNLM"/>
    </source>
</evidence>
<proteinExistence type="predicted"/>
<protein>
    <recommendedName>
        <fullName evidence="4">Secreted protein</fullName>
    </recommendedName>
</protein>
<reference evidence="2" key="1">
    <citation type="submission" date="2012-11" db="EMBL/GenBank/DDBJ databases">
        <title>Dependencies among metagenomic species, viruses, plasmids and units of genetic variation.</title>
        <authorList>
            <person name="Nielsen H.B."/>
            <person name="Almeida M."/>
            <person name="Juncker A.S."/>
            <person name="Rasmussen S."/>
            <person name="Li J."/>
            <person name="Sunagawa S."/>
            <person name="Plichta D."/>
            <person name="Gautier L."/>
            <person name="Le Chatelier E."/>
            <person name="Peletier E."/>
            <person name="Bonde I."/>
            <person name="Nielsen T."/>
            <person name="Manichanh C."/>
            <person name="Arumugam M."/>
            <person name="Batto J."/>
            <person name="Santos M.B.Q.D."/>
            <person name="Blom N."/>
            <person name="Borruel N."/>
            <person name="Burgdorf K.S."/>
            <person name="Boumezbeur F."/>
            <person name="Casellas F."/>
            <person name="Dore J."/>
            <person name="Guarner F."/>
            <person name="Hansen T."/>
            <person name="Hildebrand F."/>
            <person name="Kaas R.S."/>
            <person name="Kennedy S."/>
            <person name="Kristiansen K."/>
            <person name="Kultima J.R."/>
            <person name="Leonard P."/>
            <person name="Levenez F."/>
            <person name="Lund O."/>
            <person name="Moumen B."/>
            <person name="Le Paslier D."/>
            <person name="Pons N."/>
            <person name="Pedersen O."/>
            <person name="Prifti E."/>
            <person name="Qin J."/>
            <person name="Raes J."/>
            <person name="Tap J."/>
            <person name="Tims S."/>
            <person name="Ussery D.W."/>
            <person name="Yamada T."/>
            <person name="MetaHit consortium"/>
            <person name="Renault P."/>
            <person name="Sicheritz-Ponten T."/>
            <person name="Bork P."/>
            <person name="Wang J."/>
            <person name="Brunak S."/>
            <person name="Ehrlich S.D."/>
        </authorList>
    </citation>
    <scope>NUCLEOTIDE SEQUENCE [LARGE SCALE GENOMIC DNA]</scope>
</reference>
<organism evidence="2 3">
    <name type="scientific">Leyella stercorea CAG:629</name>
    <dbReference type="NCBI Taxonomy" id="1263103"/>
    <lineage>
        <taxon>Bacteria</taxon>
        <taxon>Pseudomonadati</taxon>
        <taxon>Bacteroidota</taxon>
        <taxon>Bacteroidia</taxon>
        <taxon>Bacteroidales</taxon>
        <taxon>Prevotellaceae</taxon>
        <taxon>Leyella</taxon>
    </lineage>
</organism>